<dbReference type="PROSITE" id="PS51257">
    <property type="entry name" value="PROKAR_LIPOPROTEIN"/>
    <property type="match status" value="1"/>
</dbReference>
<dbReference type="OrthoDB" id="1704454at2"/>
<feature type="chain" id="PRO_5039722962" evidence="3">
    <location>
        <begin position="33"/>
        <end position="406"/>
    </location>
</feature>
<feature type="compositionally biased region" description="Acidic residues" evidence="1">
    <location>
        <begin position="359"/>
        <end position="372"/>
    </location>
</feature>
<keyword evidence="2" id="KW-0812">Transmembrane</keyword>
<dbReference type="PANTHER" id="PTHR35902:SF6">
    <property type="entry name" value="CONSERVED WITHIN P. AEROPHILUM"/>
    <property type="match status" value="1"/>
</dbReference>
<keyword evidence="3" id="KW-0732">Signal</keyword>
<dbReference type="InterPro" id="IPR013783">
    <property type="entry name" value="Ig-like_fold"/>
</dbReference>
<dbReference type="Proteomes" id="UP000440041">
    <property type="component" value="Unassembled WGS sequence"/>
</dbReference>
<reference evidence="4 5" key="1">
    <citation type="submission" date="2019-09" db="EMBL/GenBank/DDBJ databases">
        <title>Characterization of the phylogenetic diversity of two novel species belonging to the genus Bifidobacterium: Bifidobacterium cebidarum sp. nov. and Bifidobacterium leontopitheci sp. nov.</title>
        <authorList>
            <person name="Lugli G.A."/>
            <person name="Duranti S."/>
            <person name="Milani C."/>
            <person name="Turroni F."/>
            <person name="Ventura M."/>
        </authorList>
    </citation>
    <scope>NUCLEOTIDE SEQUENCE [LARGE SCALE GENOMIC DNA]</scope>
    <source>
        <strain evidence="4 5">DSM 100238</strain>
    </source>
</reference>
<feature type="signal peptide" evidence="3">
    <location>
        <begin position="1"/>
        <end position="32"/>
    </location>
</feature>
<feature type="compositionally biased region" description="Polar residues" evidence="1">
    <location>
        <begin position="64"/>
        <end position="73"/>
    </location>
</feature>
<keyword evidence="5" id="KW-1185">Reference proteome</keyword>
<protein>
    <submittedName>
        <fullName evidence="4">ABC transporter permease</fullName>
    </submittedName>
</protein>
<feature type="region of interest" description="Disordered" evidence="1">
    <location>
        <begin position="53"/>
        <end position="76"/>
    </location>
</feature>
<evidence type="ECO:0000256" key="2">
    <source>
        <dbReference type="SAM" id="Phobius"/>
    </source>
</evidence>
<dbReference type="GO" id="GO:0005975">
    <property type="term" value="P:carbohydrate metabolic process"/>
    <property type="evidence" value="ECO:0007669"/>
    <property type="project" value="UniProtKB-ARBA"/>
</dbReference>
<gene>
    <name evidence="4" type="ORF">DSM100238_0394</name>
</gene>
<feature type="transmembrane region" description="Helical" evidence="2">
    <location>
        <begin position="326"/>
        <end position="346"/>
    </location>
</feature>
<name>A0A6A2W4B5_9BIFI</name>
<comment type="caution">
    <text evidence="4">The sequence shown here is derived from an EMBL/GenBank/DDBJ whole genome shotgun (WGS) entry which is preliminary data.</text>
</comment>
<accession>A0A6A2W4B5</accession>
<keyword evidence="2" id="KW-1133">Transmembrane helix</keyword>
<evidence type="ECO:0000256" key="3">
    <source>
        <dbReference type="SAM" id="SignalP"/>
    </source>
</evidence>
<dbReference type="EMBL" id="WBSO01000002">
    <property type="protein sequence ID" value="KAB8300667.1"/>
    <property type="molecule type" value="Genomic_DNA"/>
</dbReference>
<sequence length="406" mass="42125">MNRPRIIVVKPIIALIALAALIVACVSAPVCAMASGRAAAAAADTIVAGDAGTRHATPVDDTDQNAGGDSGQSAAPIAGPVPNVIITNFTYGDGSVPAGGKFDLGFSFQNKGSVAVQNMVIGVDGGDGLTIAGGTNTFYVPQLAAGATQSQTVPMQALIDAKSGAQAVVVSFRYEYVDAGQRSSNSVDEKISVPVSQPDRFQINDPVIPDDAQNGQESTITLAYVNKGKGDISNVEATMDGKGFDTVSKTQYLGNVASGGSGTIAYAFTPTDSGDLDAKITVTYEDSDGQQKTKEFPVKLTVAEPAPAMDDTAADIQDEQPGTPVWLMPTVAAVAIVVIVVIVVLVKRHRKKKRSAMDEQWDDWQDDQDGGDTPEAQGHASDTPAADDTDRQAPTEVIASQLGERS</sequence>
<evidence type="ECO:0000313" key="5">
    <source>
        <dbReference type="Proteomes" id="UP000440041"/>
    </source>
</evidence>
<dbReference type="AlphaFoldDB" id="A0A6A2W4B5"/>
<dbReference type="PANTHER" id="PTHR35902">
    <property type="entry name" value="S-LAYER DOMAIN-LIKE PROTEIN-RELATED"/>
    <property type="match status" value="1"/>
</dbReference>
<dbReference type="Gene3D" id="2.60.40.10">
    <property type="entry name" value="Immunoglobulins"/>
    <property type="match status" value="1"/>
</dbReference>
<evidence type="ECO:0000256" key="1">
    <source>
        <dbReference type="SAM" id="MobiDB-lite"/>
    </source>
</evidence>
<feature type="region of interest" description="Disordered" evidence="1">
    <location>
        <begin position="354"/>
        <end position="406"/>
    </location>
</feature>
<proteinExistence type="predicted"/>
<keyword evidence="2" id="KW-0472">Membrane</keyword>
<evidence type="ECO:0000313" key="4">
    <source>
        <dbReference type="EMBL" id="KAB8300667.1"/>
    </source>
</evidence>
<dbReference type="RefSeq" id="WP_152355061.1">
    <property type="nucleotide sequence ID" value="NZ_JBHLXF010000006.1"/>
</dbReference>
<organism evidence="4 5">
    <name type="scientific">Bifidobacterium apri</name>
    <dbReference type="NCBI Taxonomy" id="1769423"/>
    <lineage>
        <taxon>Bacteria</taxon>
        <taxon>Bacillati</taxon>
        <taxon>Actinomycetota</taxon>
        <taxon>Actinomycetes</taxon>
        <taxon>Bifidobacteriales</taxon>
        <taxon>Bifidobacteriaceae</taxon>
        <taxon>Bifidobacterium</taxon>
    </lineage>
</organism>